<dbReference type="Pfam" id="PF25210">
    <property type="entry name" value="Kelch_FKB95"/>
    <property type="match status" value="1"/>
</dbReference>
<comment type="caution">
    <text evidence="3">The sequence shown here is derived from an EMBL/GenBank/DDBJ whole genome shotgun (WGS) entry which is preliminary data.</text>
</comment>
<evidence type="ECO:0000259" key="2">
    <source>
        <dbReference type="Pfam" id="PF25210"/>
    </source>
</evidence>
<protein>
    <recommendedName>
        <fullName evidence="5">F-box domain-containing protein</fullName>
    </recommendedName>
</protein>
<evidence type="ECO:0000313" key="3">
    <source>
        <dbReference type="EMBL" id="KAG5388326.1"/>
    </source>
</evidence>
<dbReference type="Gene3D" id="2.120.10.80">
    <property type="entry name" value="Kelch-type beta propeller"/>
    <property type="match status" value="1"/>
</dbReference>
<dbReference type="PANTHER" id="PTHR24414">
    <property type="entry name" value="F-BOX/KELCH-REPEAT PROTEIN SKIP4"/>
    <property type="match status" value="1"/>
</dbReference>
<keyword evidence="4" id="KW-1185">Reference proteome</keyword>
<accession>A0ABQ7LSZ9</accession>
<dbReference type="CDD" id="cd22152">
    <property type="entry name" value="F-box_AtAFR-like"/>
    <property type="match status" value="1"/>
</dbReference>
<proteinExistence type="predicted"/>
<evidence type="ECO:0000313" key="4">
    <source>
        <dbReference type="Proteomes" id="UP000823674"/>
    </source>
</evidence>
<evidence type="ECO:0000259" key="1">
    <source>
        <dbReference type="Pfam" id="PF00646"/>
    </source>
</evidence>
<organism evidence="3 4">
    <name type="scientific">Brassica rapa subsp. trilocularis</name>
    <dbReference type="NCBI Taxonomy" id="1813537"/>
    <lineage>
        <taxon>Eukaryota</taxon>
        <taxon>Viridiplantae</taxon>
        <taxon>Streptophyta</taxon>
        <taxon>Embryophyta</taxon>
        <taxon>Tracheophyta</taxon>
        <taxon>Spermatophyta</taxon>
        <taxon>Magnoliopsida</taxon>
        <taxon>eudicotyledons</taxon>
        <taxon>Gunneridae</taxon>
        <taxon>Pentapetalae</taxon>
        <taxon>rosids</taxon>
        <taxon>malvids</taxon>
        <taxon>Brassicales</taxon>
        <taxon>Brassicaceae</taxon>
        <taxon>Brassiceae</taxon>
        <taxon>Brassica</taxon>
    </lineage>
</organism>
<dbReference type="Proteomes" id="UP000823674">
    <property type="component" value="Chromosome A08"/>
</dbReference>
<dbReference type="InterPro" id="IPR036047">
    <property type="entry name" value="F-box-like_dom_sf"/>
</dbReference>
<dbReference type="EMBL" id="JADBGQ010000007">
    <property type="protein sequence ID" value="KAG5388326.1"/>
    <property type="molecule type" value="Genomic_DNA"/>
</dbReference>
<dbReference type="SUPFAM" id="SSF117281">
    <property type="entry name" value="Kelch motif"/>
    <property type="match status" value="1"/>
</dbReference>
<gene>
    <name evidence="3" type="primary">A08g502010.1_BraROA</name>
    <name evidence="3" type="ORF">IGI04_029867</name>
</gene>
<dbReference type="InterPro" id="IPR015915">
    <property type="entry name" value="Kelch-typ_b-propeller"/>
</dbReference>
<feature type="domain" description="F-box" evidence="1">
    <location>
        <begin position="6"/>
        <end position="47"/>
    </location>
</feature>
<dbReference type="SUPFAM" id="SSF81383">
    <property type="entry name" value="F-box domain"/>
    <property type="match status" value="1"/>
</dbReference>
<dbReference type="Pfam" id="PF00646">
    <property type="entry name" value="F-box"/>
    <property type="match status" value="1"/>
</dbReference>
<dbReference type="PANTHER" id="PTHR24414:SF152">
    <property type="entry name" value="F-BOX DOMAIN-CONTAINING PROTEIN"/>
    <property type="match status" value="1"/>
</dbReference>
<evidence type="ECO:0008006" key="5">
    <source>
        <dbReference type="Google" id="ProtNLM"/>
    </source>
</evidence>
<dbReference type="InterPro" id="IPR050354">
    <property type="entry name" value="F-box/kelch-repeat_ARATH"/>
</dbReference>
<reference evidence="3 4" key="1">
    <citation type="submission" date="2021-03" db="EMBL/GenBank/DDBJ databases">
        <authorList>
            <person name="King G.J."/>
            <person name="Bancroft I."/>
            <person name="Baten A."/>
            <person name="Bloomfield J."/>
            <person name="Borpatragohain P."/>
            <person name="He Z."/>
            <person name="Irish N."/>
            <person name="Irwin J."/>
            <person name="Liu K."/>
            <person name="Mauleon R.P."/>
            <person name="Moore J."/>
            <person name="Morris R."/>
            <person name="Ostergaard L."/>
            <person name="Wang B."/>
            <person name="Wells R."/>
        </authorList>
    </citation>
    <scope>NUCLEOTIDE SEQUENCE [LARGE SCALE GENOMIC DNA]</scope>
    <source>
        <strain evidence="3">R-o-18</strain>
        <tissue evidence="3">Leaf</tissue>
    </source>
</reference>
<dbReference type="InterPro" id="IPR001810">
    <property type="entry name" value="F-box_dom"/>
</dbReference>
<feature type="domain" description="FKB95-like N-terminal Kelch" evidence="2">
    <location>
        <begin position="145"/>
        <end position="299"/>
    </location>
</feature>
<name>A0ABQ7LSZ9_BRACM</name>
<sequence>MSPSQFSSLPNDIAWQVLARVPKCKYPLLACVSKNFTYLVQSPEIHKIRSLLRKDSLYISFRNKNDRAQNPRWYTLRRAENNPSEHQFVVSVNPALPNHNHRMPSIVAHGPEIFFICGPFFQSPSFWVFDSRTDELRRGPTMNANENVAESFDLATETWEPAPIPKEEKTWHASATVSLDRKVCALMLVGAYAVCYDPWDGSCQSFALPKDKWWKTGVCGMENVLYVYYARFGLMWYDTELRVWRVVNGLSDVKKVRSVGMAEYYGKVALLWKEHGGCGKEIWCRMIAMGKCEEVVKGTAESAQLLGSVPDGYRMDHCLSVSD</sequence>
<dbReference type="InterPro" id="IPR057499">
    <property type="entry name" value="Kelch_FKB95"/>
</dbReference>